<accession>A0A6B9F6N2</accession>
<comment type="similarity">
    <text evidence="1">Belongs to the universal ribosomal protein uS7 family.</text>
</comment>
<dbReference type="Gene3D" id="1.10.455.10">
    <property type="entry name" value="Ribosomal protein S7 domain"/>
    <property type="match status" value="1"/>
</dbReference>
<name>A0A6B9F6N2_9CHLO</name>
<evidence type="ECO:0000313" key="5">
    <source>
        <dbReference type="EMBL" id="QGX86687.1"/>
    </source>
</evidence>
<dbReference type="InterPro" id="IPR036823">
    <property type="entry name" value="Ribosomal_uS7_dom_sf"/>
</dbReference>
<sequence length="420" mass="47198">MSGKKDFRGLTSTTNHRFIALILRWGKRSKSYSVLLNAFNQCKQLFDLSYQSEGKVAPFDHAFSSLPAPQGGTSLQSKHSKGSAISDKNNKIQTFPIKPLTRRHVNDLAIPSGKVSLEKNRMNLPSVDNYVDTYRGTRNRFRETLLLSYCHSNRDSISLTNNRSIEGKARFSESLSYNFTDLCTTGYLDPQLKESISLSDEQWGSLEHFCANKRLISRRVGLKVPAPQSGAFEGHTRRGKARARNSVLVSPYPSTEQGVVLPLGIGGVTAAKLEFHKKLIDRAQGSKKQDFGKIPISALLKKKDTNINISRGVFRVERATIASKSVSRVGPTLETRKVRIGGATYAVPYIPHNRRQEGVGIRWLLACAFSKRQKSKHCTEICLANELLDSLKNQGESLKKRDQSHQIAVNNRAYTRYRWW</sequence>
<evidence type="ECO:0000256" key="1">
    <source>
        <dbReference type="ARBA" id="ARBA00007151"/>
    </source>
</evidence>
<organism evidence="5">
    <name type="scientific">Chloroidium sp. UTEX 3077</name>
    <dbReference type="NCBI Taxonomy" id="2686440"/>
    <lineage>
        <taxon>Eukaryota</taxon>
        <taxon>Viridiplantae</taxon>
        <taxon>Chlorophyta</taxon>
        <taxon>core chlorophytes</taxon>
        <taxon>Trebouxiophyceae</taxon>
        <taxon>Watanabeales</taxon>
        <taxon>Watanabeaceae</taxon>
        <taxon>Chloroidium</taxon>
    </lineage>
</organism>
<dbReference type="InterPro" id="IPR023798">
    <property type="entry name" value="Ribosomal_uS7_dom"/>
</dbReference>
<keyword evidence="3" id="KW-0687">Ribonucleoprotein</keyword>
<evidence type="ECO:0000259" key="4">
    <source>
        <dbReference type="Pfam" id="PF00177"/>
    </source>
</evidence>
<dbReference type="SUPFAM" id="SSF47973">
    <property type="entry name" value="Ribosomal protein S7"/>
    <property type="match status" value="1"/>
</dbReference>
<proteinExistence type="inferred from homology"/>
<keyword evidence="5" id="KW-0496">Mitochondrion</keyword>
<dbReference type="EMBL" id="MN646686">
    <property type="protein sequence ID" value="QGX86687.1"/>
    <property type="molecule type" value="Genomic_DNA"/>
</dbReference>
<dbReference type="AlphaFoldDB" id="A0A6B9F6N2"/>
<evidence type="ECO:0000256" key="3">
    <source>
        <dbReference type="ARBA" id="ARBA00023274"/>
    </source>
</evidence>
<dbReference type="Pfam" id="PF00177">
    <property type="entry name" value="Ribosomal_S7"/>
    <property type="match status" value="1"/>
</dbReference>
<evidence type="ECO:0000256" key="2">
    <source>
        <dbReference type="ARBA" id="ARBA00022980"/>
    </source>
</evidence>
<protein>
    <submittedName>
        <fullName evidence="5">30S ribosomal protein S7</fullName>
    </submittedName>
</protein>
<gene>
    <name evidence="5" type="primary">rps7</name>
</gene>
<dbReference type="GO" id="GO:0005840">
    <property type="term" value="C:ribosome"/>
    <property type="evidence" value="ECO:0007669"/>
    <property type="project" value="UniProtKB-KW"/>
</dbReference>
<geneLocation type="mitochondrion" evidence="5"/>
<keyword evidence="2 5" id="KW-0689">Ribosomal protein</keyword>
<dbReference type="GO" id="GO:1990904">
    <property type="term" value="C:ribonucleoprotein complex"/>
    <property type="evidence" value="ECO:0007669"/>
    <property type="project" value="UniProtKB-KW"/>
</dbReference>
<reference evidence="5" key="1">
    <citation type="submission" date="2019-11" db="EMBL/GenBank/DDBJ databases">
        <title>Complete Mitochondrial Genome of Chloroidium sp. UTEX 3077.</title>
        <authorList>
            <person name="Zhang H."/>
        </authorList>
    </citation>
    <scope>NUCLEOTIDE SEQUENCE</scope>
</reference>
<feature type="domain" description="Small ribosomal subunit protein uS7" evidence="4">
    <location>
        <begin position="320"/>
        <end position="412"/>
    </location>
</feature>